<sequence>MPRRSVADVMGVSALVMRVFLPFAVGYYLSYLFRTINALIAAPLTSELGLDAGDLGLLTSVYFLTFAVAQIPVGILLDRYGPRLIQSVLLVAAAVGAALFATSDNLLMLLLGRALLGLGVAASLTAGLKALVLWFPKDRLPFLNGLMVMLGALGAVTTTSPAQWLLAWVGWRTLFALLAVFTAGCSAMIYLDDLSLGAGECIGNAGPAWNSRGQLEEDLYRSAFLASGAAISDFRRHRLGAAGTLGSAVVH</sequence>
<keyword evidence="2" id="KW-1003">Cell membrane</keyword>
<dbReference type="Proteomes" id="UP000215703">
    <property type="component" value="Chromosome"/>
</dbReference>
<keyword evidence="5 6" id="KW-0472">Membrane</keyword>
<evidence type="ECO:0000313" key="9">
    <source>
        <dbReference type="Proteomes" id="UP000215703"/>
    </source>
</evidence>
<name>A0A2U8P6K7_9BRAD</name>
<dbReference type="KEGG" id="bot:CIT37_15075"/>
<accession>A0A2U8P6K7</accession>
<proteinExistence type="predicted"/>
<keyword evidence="4 6" id="KW-1133">Transmembrane helix</keyword>
<evidence type="ECO:0000313" key="8">
    <source>
        <dbReference type="EMBL" id="AWL93359.1"/>
    </source>
</evidence>
<dbReference type="PROSITE" id="PS50850">
    <property type="entry name" value="MFS"/>
    <property type="match status" value="1"/>
</dbReference>
<dbReference type="InterPro" id="IPR020846">
    <property type="entry name" value="MFS_dom"/>
</dbReference>
<protein>
    <submittedName>
        <fullName evidence="8">MFS transporter</fullName>
    </submittedName>
</protein>
<evidence type="ECO:0000256" key="5">
    <source>
        <dbReference type="ARBA" id="ARBA00023136"/>
    </source>
</evidence>
<evidence type="ECO:0000256" key="3">
    <source>
        <dbReference type="ARBA" id="ARBA00022692"/>
    </source>
</evidence>
<comment type="subcellular location">
    <subcellularLocation>
        <location evidence="1">Cell membrane</location>
        <topology evidence="1">Multi-pass membrane protein</topology>
    </subcellularLocation>
</comment>
<dbReference type="AlphaFoldDB" id="A0A2U8P6K7"/>
<dbReference type="InterPro" id="IPR011701">
    <property type="entry name" value="MFS"/>
</dbReference>
<dbReference type="InterPro" id="IPR036259">
    <property type="entry name" value="MFS_trans_sf"/>
</dbReference>
<evidence type="ECO:0000259" key="7">
    <source>
        <dbReference type="PROSITE" id="PS50850"/>
    </source>
</evidence>
<evidence type="ECO:0000256" key="6">
    <source>
        <dbReference type="SAM" id="Phobius"/>
    </source>
</evidence>
<dbReference type="GO" id="GO:0005886">
    <property type="term" value="C:plasma membrane"/>
    <property type="evidence" value="ECO:0007669"/>
    <property type="project" value="UniProtKB-SubCell"/>
</dbReference>
<evidence type="ECO:0000256" key="4">
    <source>
        <dbReference type="ARBA" id="ARBA00022989"/>
    </source>
</evidence>
<dbReference type="SUPFAM" id="SSF103473">
    <property type="entry name" value="MFS general substrate transporter"/>
    <property type="match status" value="1"/>
</dbReference>
<feature type="transmembrane region" description="Helical" evidence="6">
    <location>
        <begin position="142"/>
        <end position="165"/>
    </location>
</feature>
<keyword evidence="3 6" id="KW-0812">Transmembrane</keyword>
<feature type="transmembrane region" description="Helical" evidence="6">
    <location>
        <begin position="84"/>
        <end position="102"/>
    </location>
</feature>
<dbReference type="PANTHER" id="PTHR43124:SF3">
    <property type="entry name" value="CHLORAMPHENICOL EFFLUX PUMP RV0191"/>
    <property type="match status" value="1"/>
</dbReference>
<organism evidence="8 9">
    <name type="scientific">Bradyrhizobium ottawaense</name>
    <dbReference type="NCBI Taxonomy" id="931866"/>
    <lineage>
        <taxon>Bacteria</taxon>
        <taxon>Pseudomonadati</taxon>
        <taxon>Pseudomonadota</taxon>
        <taxon>Alphaproteobacteria</taxon>
        <taxon>Hyphomicrobiales</taxon>
        <taxon>Nitrobacteraceae</taxon>
        <taxon>Bradyrhizobium</taxon>
    </lineage>
</organism>
<reference evidence="8 9" key="1">
    <citation type="journal article" date="2014" name="Int. J. Syst. Evol. Microbiol.">
        <title>Bradyrhizobium ottawaense sp. nov., a symbiotic nitrogen fixing bacterium from root nodules of soybeans in Canada.</title>
        <authorList>
            <person name="Yu X."/>
            <person name="Cloutier S."/>
            <person name="Tambong J.T."/>
            <person name="Bromfield E.S."/>
        </authorList>
    </citation>
    <scope>NUCLEOTIDE SEQUENCE [LARGE SCALE GENOMIC DNA]</scope>
    <source>
        <strain evidence="8 9">OO99</strain>
    </source>
</reference>
<reference evidence="8 9" key="2">
    <citation type="journal article" date="2017" name="Syst. Appl. Microbiol.">
        <title>Soybeans inoculated with root zone soils of Canadian native legumes harbour diverse and novel Bradyrhizobium spp. that possess agricultural potential.</title>
        <authorList>
            <person name="Bromfield E.S.P."/>
            <person name="Cloutier S."/>
            <person name="Tambong J.T."/>
            <person name="Tran Thi T.V."/>
        </authorList>
    </citation>
    <scope>NUCLEOTIDE SEQUENCE [LARGE SCALE GENOMIC DNA]</scope>
    <source>
        <strain evidence="8 9">OO99</strain>
    </source>
</reference>
<dbReference type="PANTHER" id="PTHR43124">
    <property type="entry name" value="PURINE EFFLUX PUMP PBUE"/>
    <property type="match status" value="1"/>
</dbReference>
<evidence type="ECO:0000256" key="2">
    <source>
        <dbReference type="ARBA" id="ARBA00022475"/>
    </source>
</evidence>
<dbReference type="EMBL" id="CP029425">
    <property type="protein sequence ID" value="AWL93359.1"/>
    <property type="molecule type" value="Genomic_DNA"/>
</dbReference>
<dbReference type="GO" id="GO:0022857">
    <property type="term" value="F:transmembrane transporter activity"/>
    <property type="evidence" value="ECO:0007669"/>
    <property type="project" value="InterPro"/>
</dbReference>
<dbReference type="Pfam" id="PF07690">
    <property type="entry name" value="MFS_1"/>
    <property type="match status" value="1"/>
</dbReference>
<feature type="domain" description="Major facilitator superfamily (MFS) profile" evidence="7">
    <location>
        <begin position="19"/>
        <end position="251"/>
    </location>
</feature>
<feature type="transmembrane region" description="Helical" evidence="6">
    <location>
        <begin position="114"/>
        <end position="135"/>
    </location>
</feature>
<evidence type="ECO:0000256" key="1">
    <source>
        <dbReference type="ARBA" id="ARBA00004651"/>
    </source>
</evidence>
<feature type="transmembrane region" description="Helical" evidence="6">
    <location>
        <begin position="171"/>
        <end position="191"/>
    </location>
</feature>
<feature type="transmembrane region" description="Helical" evidence="6">
    <location>
        <begin position="55"/>
        <end position="77"/>
    </location>
</feature>
<dbReference type="Gene3D" id="1.20.1250.20">
    <property type="entry name" value="MFS general substrate transporter like domains"/>
    <property type="match status" value="1"/>
</dbReference>
<dbReference type="InterPro" id="IPR050189">
    <property type="entry name" value="MFS_Efflux_Transporters"/>
</dbReference>
<gene>
    <name evidence="8" type="ORF">CIT37_15075</name>
</gene>